<reference evidence="1" key="1">
    <citation type="submission" date="2014-11" db="EMBL/GenBank/DDBJ databases">
        <authorList>
            <person name="Amaro Gonzalez C."/>
        </authorList>
    </citation>
    <scope>NUCLEOTIDE SEQUENCE</scope>
</reference>
<accession>A0A0E9XUT7</accession>
<organism evidence="1">
    <name type="scientific">Anguilla anguilla</name>
    <name type="common">European freshwater eel</name>
    <name type="synonym">Muraena anguilla</name>
    <dbReference type="NCBI Taxonomy" id="7936"/>
    <lineage>
        <taxon>Eukaryota</taxon>
        <taxon>Metazoa</taxon>
        <taxon>Chordata</taxon>
        <taxon>Craniata</taxon>
        <taxon>Vertebrata</taxon>
        <taxon>Euteleostomi</taxon>
        <taxon>Actinopterygii</taxon>
        <taxon>Neopterygii</taxon>
        <taxon>Teleostei</taxon>
        <taxon>Anguilliformes</taxon>
        <taxon>Anguillidae</taxon>
        <taxon>Anguilla</taxon>
    </lineage>
</organism>
<dbReference type="EMBL" id="GBXM01002947">
    <property type="protein sequence ID" value="JAI05631.1"/>
    <property type="molecule type" value="Transcribed_RNA"/>
</dbReference>
<evidence type="ECO:0000313" key="1">
    <source>
        <dbReference type="EMBL" id="JAI05631.1"/>
    </source>
</evidence>
<sequence>MGGILRLQATDTACCCPGDPDLERNLIGSRGVRTGPSLC</sequence>
<reference evidence="1" key="2">
    <citation type="journal article" date="2015" name="Fish Shellfish Immunol.">
        <title>Early steps in the European eel (Anguilla anguilla)-Vibrio vulnificus interaction in the gills: Role of the RtxA13 toxin.</title>
        <authorList>
            <person name="Callol A."/>
            <person name="Pajuelo D."/>
            <person name="Ebbesson L."/>
            <person name="Teles M."/>
            <person name="MacKenzie S."/>
            <person name="Amaro C."/>
        </authorList>
    </citation>
    <scope>NUCLEOTIDE SEQUENCE</scope>
</reference>
<protein>
    <submittedName>
        <fullName evidence="1">Uncharacterized protein</fullName>
    </submittedName>
</protein>
<name>A0A0E9XUT7_ANGAN</name>
<dbReference type="AlphaFoldDB" id="A0A0E9XUT7"/>
<proteinExistence type="predicted"/>